<accession>A0AAP0B7J7</accession>
<sequence length="109" mass="12732">MAFQHLLQGSLKNNYRRLINTDCENAKAKRRWQRRAGGGRVFCLKLSSFRRLRWRPFYPARRIADLCSDIKSRVKENVELVPSLVSYSQWGILILSNPSGFQRKTSVAF</sequence>
<evidence type="ECO:0000313" key="1">
    <source>
        <dbReference type="EMBL" id="KAK8931250.1"/>
    </source>
</evidence>
<gene>
    <name evidence="1" type="ORF">KSP39_PZI016339</name>
</gene>
<keyword evidence="2" id="KW-1185">Reference proteome</keyword>
<dbReference type="EMBL" id="JBBWWQ010000014">
    <property type="protein sequence ID" value="KAK8931250.1"/>
    <property type="molecule type" value="Genomic_DNA"/>
</dbReference>
<name>A0AAP0B7J7_9ASPA</name>
<dbReference type="AlphaFoldDB" id="A0AAP0B7J7"/>
<protein>
    <submittedName>
        <fullName evidence="1">Uncharacterized protein</fullName>
    </submittedName>
</protein>
<evidence type="ECO:0000313" key="2">
    <source>
        <dbReference type="Proteomes" id="UP001418222"/>
    </source>
</evidence>
<proteinExistence type="predicted"/>
<dbReference type="Proteomes" id="UP001418222">
    <property type="component" value="Unassembled WGS sequence"/>
</dbReference>
<comment type="caution">
    <text evidence="1">The sequence shown here is derived from an EMBL/GenBank/DDBJ whole genome shotgun (WGS) entry which is preliminary data.</text>
</comment>
<organism evidence="1 2">
    <name type="scientific">Platanthera zijinensis</name>
    <dbReference type="NCBI Taxonomy" id="2320716"/>
    <lineage>
        <taxon>Eukaryota</taxon>
        <taxon>Viridiplantae</taxon>
        <taxon>Streptophyta</taxon>
        <taxon>Embryophyta</taxon>
        <taxon>Tracheophyta</taxon>
        <taxon>Spermatophyta</taxon>
        <taxon>Magnoliopsida</taxon>
        <taxon>Liliopsida</taxon>
        <taxon>Asparagales</taxon>
        <taxon>Orchidaceae</taxon>
        <taxon>Orchidoideae</taxon>
        <taxon>Orchideae</taxon>
        <taxon>Orchidinae</taxon>
        <taxon>Platanthera</taxon>
    </lineage>
</organism>
<reference evidence="1 2" key="1">
    <citation type="journal article" date="2022" name="Nat. Plants">
        <title>Genomes of leafy and leafless Platanthera orchids illuminate the evolution of mycoheterotrophy.</title>
        <authorList>
            <person name="Li M.H."/>
            <person name="Liu K.W."/>
            <person name="Li Z."/>
            <person name="Lu H.C."/>
            <person name="Ye Q.L."/>
            <person name="Zhang D."/>
            <person name="Wang J.Y."/>
            <person name="Li Y.F."/>
            <person name="Zhong Z.M."/>
            <person name="Liu X."/>
            <person name="Yu X."/>
            <person name="Liu D.K."/>
            <person name="Tu X.D."/>
            <person name="Liu B."/>
            <person name="Hao Y."/>
            <person name="Liao X.Y."/>
            <person name="Jiang Y.T."/>
            <person name="Sun W.H."/>
            <person name="Chen J."/>
            <person name="Chen Y.Q."/>
            <person name="Ai Y."/>
            <person name="Zhai J.W."/>
            <person name="Wu S.S."/>
            <person name="Zhou Z."/>
            <person name="Hsiao Y.Y."/>
            <person name="Wu W.L."/>
            <person name="Chen Y.Y."/>
            <person name="Lin Y.F."/>
            <person name="Hsu J.L."/>
            <person name="Li C.Y."/>
            <person name="Wang Z.W."/>
            <person name="Zhao X."/>
            <person name="Zhong W.Y."/>
            <person name="Ma X.K."/>
            <person name="Ma L."/>
            <person name="Huang J."/>
            <person name="Chen G.Z."/>
            <person name="Huang M.Z."/>
            <person name="Huang L."/>
            <person name="Peng D.H."/>
            <person name="Luo Y.B."/>
            <person name="Zou S.Q."/>
            <person name="Chen S.P."/>
            <person name="Lan S."/>
            <person name="Tsai W.C."/>
            <person name="Van de Peer Y."/>
            <person name="Liu Z.J."/>
        </authorList>
    </citation>
    <scope>NUCLEOTIDE SEQUENCE [LARGE SCALE GENOMIC DNA]</scope>
    <source>
        <strain evidence="1">Lor287</strain>
    </source>
</reference>